<dbReference type="PANTHER" id="PTHR47518:SF9">
    <property type="entry name" value="SERPENTINE RECEPTOR, CLASS T"/>
    <property type="match status" value="1"/>
</dbReference>
<evidence type="ECO:0000256" key="3">
    <source>
        <dbReference type="ARBA" id="ARBA00022692"/>
    </source>
</evidence>
<dbReference type="InterPro" id="IPR052854">
    <property type="entry name" value="Serpentine_rcpt_epsilon"/>
</dbReference>
<evidence type="ECO:0000256" key="6">
    <source>
        <dbReference type="SAM" id="Phobius"/>
    </source>
</evidence>
<feature type="transmembrane region" description="Helical" evidence="6">
    <location>
        <begin position="126"/>
        <end position="148"/>
    </location>
</feature>
<keyword evidence="4 6" id="KW-1133">Transmembrane helix</keyword>
<dbReference type="PANTHER" id="PTHR47518">
    <property type="entry name" value="SERPENTINE RECEPTOR CLASS EPSILON-13-RELATED"/>
    <property type="match status" value="1"/>
</dbReference>
<feature type="non-terminal residue" evidence="7">
    <location>
        <position position="205"/>
    </location>
</feature>
<dbReference type="EMBL" id="CATQJA010002664">
    <property type="protein sequence ID" value="CAJ0582569.1"/>
    <property type="molecule type" value="Genomic_DNA"/>
</dbReference>
<dbReference type="GO" id="GO:0007606">
    <property type="term" value="P:sensory perception of chemical stimulus"/>
    <property type="evidence" value="ECO:0007669"/>
    <property type="project" value="InterPro"/>
</dbReference>
<feature type="transmembrane region" description="Helical" evidence="6">
    <location>
        <begin position="12"/>
        <end position="30"/>
    </location>
</feature>
<gene>
    <name evidence="7" type="ORF">MSPICULIGERA_LOCUS20699</name>
</gene>
<reference evidence="7" key="1">
    <citation type="submission" date="2023-06" db="EMBL/GenBank/DDBJ databases">
        <authorList>
            <person name="Delattre M."/>
        </authorList>
    </citation>
    <scope>NUCLEOTIDE SEQUENCE</scope>
    <source>
        <strain evidence="7">AF72</strain>
    </source>
</reference>
<name>A0AA36D7L5_9BILA</name>
<comment type="caution">
    <text evidence="7">The sequence shown here is derived from an EMBL/GenBank/DDBJ whole genome shotgun (WGS) entry which is preliminary data.</text>
</comment>
<keyword evidence="3 6" id="KW-0812">Transmembrane</keyword>
<sequence length="205" mass="23687">MYRYSLFAQRKAFHPYFSILFIGTVYFNWIVALGSLLASAFFFLDGIAIVIVLNVRWTLSHKNTPTQLTAKYQLAENIKTSKIVLPYIFFDTLLKIVDLSCTYLFSIDLVYVPENCQKQPVLYNTVFLAVLVFRHILVFAIPTTAVLWSSILRKRLRGLVVTLFGVRSRRIDTLLQKREFRNAIGQKVTLSASQDQYFNQLAGLW</sequence>
<protein>
    <submittedName>
        <fullName evidence="7">Uncharacterized protein</fullName>
    </submittedName>
</protein>
<proteinExistence type="inferred from homology"/>
<evidence type="ECO:0000313" key="7">
    <source>
        <dbReference type="EMBL" id="CAJ0582569.1"/>
    </source>
</evidence>
<evidence type="ECO:0000256" key="1">
    <source>
        <dbReference type="ARBA" id="ARBA00004141"/>
    </source>
</evidence>
<dbReference type="Proteomes" id="UP001177023">
    <property type="component" value="Unassembled WGS sequence"/>
</dbReference>
<keyword evidence="5 6" id="KW-0472">Membrane</keyword>
<dbReference type="GO" id="GO:0016020">
    <property type="term" value="C:membrane"/>
    <property type="evidence" value="ECO:0007669"/>
    <property type="project" value="UniProtKB-SubCell"/>
</dbReference>
<organism evidence="7 8">
    <name type="scientific">Mesorhabditis spiculigera</name>
    <dbReference type="NCBI Taxonomy" id="96644"/>
    <lineage>
        <taxon>Eukaryota</taxon>
        <taxon>Metazoa</taxon>
        <taxon>Ecdysozoa</taxon>
        <taxon>Nematoda</taxon>
        <taxon>Chromadorea</taxon>
        <taxon>Rhabditida</taxon>
        <taxon>Rhabditina</taxon>
        <taxon>Rhabditomorpha</taxon>
        <taxon>Rhabditoidea</taxon>
        <taxon>Rhabditidae</taxon>
        <taxon>Mesorhabditinae</taxon>
        <taxon>Mesorhabditis</taxon>
    </lineage>
</organism>
<comment type="similarity">
    <text evidence="2">Belongs to the nematode receptor-like protein sre family.</text>
</comment>
<accession>A0AA36D7L5</accession>
<evidence type="ECO:0000256" key="2">
    <source>
        <dbReference type="ARBA" id="ARBA00006803"/>
    </source>
</evidence>
<dbReference type="Pfam" id="PF03125">
    <property type="entry name" value="Sre"/>
    <property type="match status" value="1"/>
</dbReference>
<dbReference type="AlphaFoldDB" id="A0AA36D7L5"/>
<evidence type="ECO:0000256" key="4">
    <source>
        <dbReference type="ARBA" id="ARBA00022989"/>
    </source>
</evidence>
<keyword evidence="8" id="KW-1185">Reference proteome</keyword>
<evidence type="ECO:0000256" key="5">
    <source>
        <dbReference type="ARBA" id="ARBA00023136"/>
    </source>
</evidence>
<feature type="transmembrane region" description="Helical" evidence="6">
    <location>
        <begin position="36"/>
        <end position="55"/>
    </location>
</feature>
<dbReference type="InterPro" id="IPR004151">
    <property type="entry name" value="7TM_GPCR_serpentine_rcpt_Sre"/>
</dbReference>
<evidence type="ECO:0000313" key="8">
    <source>
        <dbReference type="Proteomes" id="UP001177023"/>
    </source>
</evidence>
<comment type="subcellular location">
    <subcellularLocation>
        <location evidence="1">Membrane</location>
        <topology evidence="1">Multi-pass membrane protein</topology>
    </subcellularLocation>
</comment>